<comment type="caution">
    <text evidence="4">The sequence shown here is derived from an EMBL/GenBank/DDBJ whole genome shotgun (WGS) entry which is preliminary data.</text>
</comment>
<evidence type="ECO:0000256" key="1">
    <source>
        <dbReference type="ARBA" id="ARBA00023002"/>
    </source>
</evidence>
<dbReference type="InterPro" id="IPR051267">
    <property type="entry name" value="STEAP_metalloreductase"/>
</dbReference>
<dbReference type="InterPro" id="IPR036291">
    <property type="entry name" value="NAD(P)-bd_dom_sf"/>
</dbReference>
<dbReference type="InterPro" id="IPR028939">
    <property type="entry name" value="P5C_Rdtase_cat_N"/>
</dbReference>
<feature type="region of interest" description="Disordered" evidence="2">
    <location>
        <begin position="1"/>
        <end position="29"/>
    </location>
</feature>
<evidence type="ECO:0000259" key="3">
    <source>
        <dbReference type="Pfam" id="PF03807"/>
    </source>
</evidence>
<keyword evidence="5" id="KW-1185">Reference proteome</keyword>
<evidence type="ECO:0000256" key="2">
    <source>
        <dbReference type="SAM" id="MobiDB-lite"/>
    </source>
</evidence>
<sequence length="273" mass="28497">MPAPRFDSPHRRELRPGTTQALADSATPAHLPDAQRRSILGAACALLLGLAVLPGTPRAQPPLAAKPMRIGVIGAGRLGGAVGSLWVKAGHEVRFSSRHPDQLKPLVDGLGGRASAGTVAEAIAFADVLLLAVPYRAVPDVGKEHAAALRNKIVLDATNAFRERDGAVGEEAIANGIGLTTAKYLPGARVVRAFNFTGAAEFSRDSNRPQGRIAVPIAGDDRAALDIAAQLVRDAGFEPVVVGGLATANRFAPGGPLFRQMESAEELRKRLGQ</sequence>
<evidence type="ECO:0000313" key="5">
    <source>
        <dbReference type="Proteomes" id="UP000721236"/>
    </source>
</evidence>
<dbReference type="SUPFAM" id="SSF51735">
    <property type="entry name" value="NAD(P)-binding Rossmann-fold domains"/>
    <property type="match status" value="1"/>
</dbReference>
<gene>
    <name evidence="4" type="ORF">LMG21510_00981</name>
</gene>
<organism evidence="4 5">
    <name type="scientific">Cupriavidus respiraculi</name>
    <dbReference type="NCBI Taxonomy" id="195930"/>
    <lineage>
        <taxon>Bacteria</taxon>
        <taxon>Pseudomonadati</taxon>
        <taxon>Pseudomonadota</taxon>
        <taxon>Betaproteobacteria</taxon>
        <taxon>Burkholderiales</taxon>
        <taxon>Burkholderiaceae</taxon>
        <taxon>Cupriavidus</taxon>
    </lineage>
</organism>
<dbReference type="EMBL" id="CAJZAH010000001">
    <property type="protein sequence ID" value="CAG9168165.1"/>
    <property type="molecule type" value="Genomic_DNA"/>
</dbReference>
<accession>A0ABN7Y885</accession>
<dbReference type="PANTHER" id="PTHR14239">
    <property type="entry name" value="DUDULIN-RELATED"/>
    <property type="match status" value="1"/>
</dbReference>
<proteinExistence type="predicted"/>
<evidence type="ECO:0000313" key="4">
    <source>
        <dbReference type="EMBL" id="CAG9168165.1"/>
    </source>
</evidence>
<dbReference type="PANTHER" id="PTHR14239:SF10">
    <property type="entry name" value="REDUCTASE"/>
    <property type="match status" value="1"/>
</dbReference>
<dbReference type="RefSeq" id="WP_224040026.1">
    <property type="nucleotide sequence ID" value="NZ_CAJZAH010000001.1"/>
</dbReference>
<dbReference type="Gene3D" id="3.40.50.720">
    <property type="entry name" value="NAD(P)-binding Rossmann-like Domain"/>
    <property type="match status" value="1"/>
</dbReference>
<dbReference type="Pfam" id="PF03807">
    <property type="entry name" value="F420_oxidored"/>
    <property type="match status" value="1"/>
</dbReference>
<protein>
    <recommendedName>
        <fullName evidence="3">Pyrroline-5-carboxylate reductase catalytic N-terminal domain-containing protein</fullName>
    </recommendedName>
</protein>
<name>A0ABN7Y885_9BURK</name>
<feature type="domain" description="Pyrroline-5-carboxylate reductase catalytic N-terminal" evidence="3">
    <location>
        <begin position="69"/>
        <end position="159"/>
    </location>
</feature>
<dbReference type="Proteomes" id="UP000721236">
    <property type="component" value="Unassembled WGS sequence"/>
</dbReference>
<keyword evidence="1" id="KW-0560">Oxidoreductase</keyword>
<reference evidence="4 5" key="1">
    <citation type="submission" date="2021-08" db="EMBL/GenBank/DDBJ databases">
        <authorList>
            <person name="Peeters C."/>
        </authorList>
    </citation>
    <scope>NUCLEOTIDE SEQUENCE [LARGE SCALE GENOMIC DNA]</scope>
    <source>
        <strain evidence="4 5">LMG 21510</strain>
    </source>
</reference>